<feature type="transmembrane region" description="Helical" evidence="15">
    <location>
        <begin position="6"/>
        <end position="27"/>
    </location>
</feature>
<comment type="function">
    <text evidence="12 15">F(1)F(0) ATP synthase produces ATP from ADP in the presence of a proton or sodium gradient. F-type ATPases consist of two structural domains, F(1) containing the extramembraneous catalytic core and F(0) containing the membrane proton channel, linked together by a central stalk and a peripheral stalk. During catalysis, ATP synthesis in the catalytic domain of F(1) is coupled via a rotary mechanism of the central stalk subunits to proton translocation.</text>
</comment>
<dbReference type="Pfam" id="PF00430">
    <property type="entry name" value="ATP-synt_B"/>
    <property type="match status" value="1"/>
</dbReference>
<keyword evidence="6 15" id="KW-0812">Transmembrane</keyword>
<keyword evidence="3 15" id="KW-0813">Transport</keyword>
<comment type="similarity">
    <text evidence="2 15">Belongs to the ATPase B chain family.</text>
</comment>
<dbReference type="GO" id="GO:0005886">
    <property type="term" value="C:plasma membrane"/>
    <property type="evidence" value="ECO:0007669"/>
    <property type="project" value="UniProtKB-SubCell"/>
</dbReference>
<evidence type="ECO:0000256" key="3">
    <source>
        <dbReference type="ARBA" id="ARBA00022448"/>
    </source>
</evidence>
<evidence type="ECO:0000256" key="5">
    <source>
        <dbReference type="ARBA" id="ARBA00022547"/>
    </source>
</evidence>
<dbReference type="Proteomes" id="UP000598467">
    <property type="component" value="Unassembled WGS sequence"/>
</dbReference>
<evidence type="ECO:0000256" key="14">
    <source>
        <dbReference type="ARBA" id="ARBA00025830"/>
    </source>
</evidence>
<evidence type="ECO:0000256" key="7">
    <source>
        <dbReference type="ARBA" id="ARBA00022781"/>
    </source>
</evidence>
<evidence type="ECO:0000256" key="4">
    <source>
        <dbReference type="ARBA" id="ARBA00022475"/>
    </source>
</evidence>
<comment type="function">
    <text evidence="13">Component of the F(0) channel, it forms part of the peripheral stalk, linking F(1) to F(0). The b'-subunit is a diverged and duplicated form of b found in plants and photosynthetic bacteria.</text>
</comment>
<evidence type="ECO:0000256" key="15">
    <source>
        <dbReference type="HAMAP-Rule" id="MF_01398"/>
    </source>
</evidence>
<evidence type="ECO:0000313" key="18">
    <source>
        <dbReference type="Proteomes" id="UP000598467"/>
    </source>
</evidence>
<dbReference type="GO" id="GO:0045259">
    <property type="term" value="C:proton-transporting ATP synthase complex"/>
    <property type="evidence" value="ECO:0007669"/>
    <property type="project" value="UniProtKB-KW"/>
</dbReference>
<evidence type="ECO:0000256" key="10">
    <source>
        <dbReference type="ARBA" id="ARBA00023136"/>
    </source>
</evidence>
<evidence type="ECO:0000256" key="13">
    <source>
        <dbReference type="ARBA" id="ARBA00025614"/>
    </source>
</evidence>
<dbReference type="GO" id="GO:0046961">
    <property type="term" value="F:proton-transporting ATPase activity, rotational mechanism"/>
    <property type="evidence" value="ECO:0007669"/>
    <property type="project" value="TreeGrafter"/>
</dbReference>
<evidence type="ECO:0000256" key="8">
    <source>
        <dbReference type="ARBA" id="ARBA00022989"/>
    </source>
</evidence>
<organism evidence="17 18">
    <name type="scientific">Roseibium aggregatum</name>
    <dbReference type="NCBI Taxonomy" id="187304"/>
    <lineage>
        <taxon>Bacteria</taxon>
        <taxon>Pseudomonadati</taxon>
        <taxon>Pseudomonadota</taxon>
        <taxon>Alphaproteobacteria</taxon>
        <taxon>Hyphomicrobiales</taxon>
        <taxon>Stappiaceae</taxon>
        <taxon>Roseibium</taxon>
    </lineage>
</organism>
<comment type="subcellular location">
    <subcellularLocation>
        <location evidence="1">Cell inner membrane</location>
        <topology evidence="1">Single-pass membrane protein</topology>
    </subcellularLocation>
    <subcellularLocation>
        <location evidence="15">Cell membrane</location>
        <topology evidence="15">Single-pass membrane protein</topology>
    </subcellularLocation>
</comment>
<evidence type="ECO:0000256" key="1">
    <source>
        <dbReference type="ARBA" id="ARBA00004377"/>
    </source>
</evidence>
<gene>
    <name evidence="15" type="primary">atpF</name>
    <name evidence="17" type="ORF">HK439_18970</name>
</gene>
<dbReference type="AlphaFoldDB" id="A0A926P5H8"/>
<evidence type="ECO:0000256" key="6">
    <source>
        <dbReference type="ARBA" id="ARBA00022692"/>
    </source>
</evidence>
<keyword evidence="16" id="KW-0175">Coiled coil</keyword>
<comment type="subunit">
    <text evidence="14 15">F-type ATPases have 2 components, F(1) - the catalytic core - and F(0) - the membrane proton channel. F(1) has five subunits: alpha(3), beta(3), gamma(1), delta(1), epsilon(1). F(0) has three main subunits: a(1), b(2) and c(10-14). The alpha and beta chains form an alternating ring which encloses part of the gamma chain. F(1) is attached to F(0) by a central stalk formed by the gamma and epsilon chains, while a peripheral stalk is formed by the delta and b chains.</text>
</comment>
<evidence type="ECO:0000256" key="11">
    <source>
        <dbReference type="ARBA" id="ARBA00023310"/>
    </source>
</evidence>
<evidence type="ECO:0000313" key="17">
    <source>
        <dbReference type="EMBL" id="MBD1548351.1"/>
    </source>
</evidence>
<keyword evidence="4 15" id="KW-1003">Cell membrane</keyword>
<dbReference type="InterPro" id="IPR017707">
    <property type="entry name" value="Alt_ATP_synth_F0_bsu"/>
</dbReference>
<dbReference type="InterPro" id="IPR050059">
    <property type="entry name" value="ATP_synthase_B_chain"/>
</dbReference>
<reference evidence="17" key="1">
    <citation type="submission" date="2020-05" db="EMBL/GenBank/DDBJ databases">
        <title>Identification of trans-AT polyketide cluster in two marine bacteria, producers of a novel glutaramide-containing polyketide sesbanimide D and analogs.</title>
        <authorList>
            <person name="Kacar D."/>
            <person name="Rodriguez P."/>
            <person name="Canedo L."/>
            <person name="Gonzalez E."/>
            <person name="Galan B."/>
            <person name="De La Calle F."/>
            <person name="Garcia J.L."/>
        </authorList>
    </citation>
    <scope>NUCLEOTIDE SEQUENCE</scope>
    <source>
        <strain evidence="17">PHM038</strain>
    </source>
</reference>
<dbReference type="PANTHER" id="PTHR33445:SF2">
    <property type="entry name" value="ATP SYNTHASE SUBUNIT B', CHLOROPLASTIC"/>
    <property type="match status" value="1"/>
</dbReference>
<dbReference type="HAMAP" id="MF_01398">
    <property type="entry name" value="ATP_synth_b_bprime"/>
    <property type="match status" value="1"/>
</dbReference>
<dbReference type="InterPro" id="IPR002146">
    <property type="entry name" value="ATP_synth_b/b'su_bac/chlpt"/>
</dbReference>
<dbReference type="RefSeq" id="WP_190293045.1">
    <property type="nucleotide sequence ID" value="NZ_JABFCZ010000022.1"/>
</dbReference>
<dbReference type="NCBIfam" id="TIGR03321">
    <property type="entry name" value="alt_F1F0_F0_B"/>
    <property type="match status" value="1"/>
</dbReference>
<evidence type="ECO:0000256" key="9">
    <source>
        <dbReference type="ARBA" id="ARBA00023065"/>
    </source>
</evidence>
<dbReference type="EMBL" id="JABFCZ010000022">
    <property type="protein sequence ID" value="MBD1548351.1"/>
    <property type="molecule type" value="Genomic_DNA"/>
</dbReference>
<evidence type="ECO:0000256" key="16">
    <source>
        <dbReference type="SAM" id="Coils"/>
    </source>
</evidence>
<keyword evidence="8 15" id="KW-1133">Transmembrane helix</keyword>
<keyword evidence="7 15" id="KW-0375">Hydrogen ion transport</keyword>
<name>A0A926P5H8_9HYPH</name>
<dbReference type="GO" id="GO:0046933">
    <property type="term" value="F:proton-transporting ATP synthase activity, rotational mechanism"/>
    <property type="evidence" value="ECO:0007669"/>
    <property type="project" value="UniProtKB-UniRule"/>
</dbReference>
<proteinExistence type="inferred from homology"/>
<dbReference type="CDD" id="cd06503">
    <property type="entry name" value="ATP-synt_Fo_b"/>
    <property type="match status" value="1"/>
</dbReference>
<keyword evidence="5 15" id="KW-0138">CF(0)</keyword>
<feature type="coiled-coil region" evidence="16">
    <location>
        <begin position="38"/>
        <end position="127"/>
    </location>
</feature>
<evidence type="ECO:0000256" key="2">
    <source>
        <dbReference type="ARBA" id="ARBA00005513"/>
    </source>
</evidence>
<comment type="caution">
    <text evidence="17">The sequence shown here is derived from an EMBL/GenBank/DDBJ whole genome shotgun (WGS) entry which is preliminary data.</text>
</comment>
<accession>A0A926P5H8</accession>
<dbReference type="PANTHER" id="PTHR33445">
    <property type="entry name" value="ATP SYNTHASE SUBUNIT B', CHLOROPLASTIC"/>
    <property type="match status" value="1"/>
</dbReference>
<keyword evidence="10 15" id="KW-0472">Membrane</keyword>
<sequence length="261" mass="29838">MQLDWLTIAAQIANFLVLIWLLQRFLYTPITRAMAKREARIEERLADARKHRQEAEQEARTLRERQQELDARAEKVLADARREAEALKDRLEQDVRKEFDEKRSNWQEQLEEEKAELVRQLRKRMADQVVKVVRRTLSDFADTDLAAQVANEFARRLEALDAENKTRLSDAAARPGSTAVVESGIDLPSAARSRITRAIHDNLGADIEPDYRTDEDVVLGIRLTLGEEIVEWSAGSYLDKLDDLVRDTLDAAGRSDLTATT</sequence>
<keyword evidence="11 15" id="KW-0066">ATP synthesis</keyword>
<protein>
    <recommendedName>
        <fullName evidence="15">ATP synthase subunit b</fullName>
    </recommendedName>
    <alternativeName>
        <fullName evidence="15">ATP synthase F(0) sector subunit b</fullName>
    </alternativeName>
    <alternativeName>
        <fullName evidence="15">ATPase subunit I</fullName>
    </alternativeName>
    <alternativeName>
        <fullName evidence="15">F-type ATPase subunit b</fullName>
        <shortName evidence="15">F-ATPase subunit b</shortName>
    </alternativeName>
</protein>
<keyword evidence="9 15" id="KW-0406">Ion transport</keyword>
<evidence type="ECO:0000256" key="12">
    <source>
        <dbReference type="ARBA" id="ARBA00025198"/>
    </source>
</evidence>